<evidence type="ECO:0000256" key="1">
    <source>
        <dbReference type="SAM" id="SignalP"/>
    </source>
</evidence>
<evidence type="ECO:0000313" key="3">
    <source>
        <dbReference type="EMBL" id="BDS05982.1"/>
    </source>
</evidence>
<sequence length="246" mass="25742">MKKSIITIGAPLVLSHLATASVLVSDNFDYTDGSLVPNGGWANHSGTVGDLLVAGGQAVVQHGTPSEDANLAFTPTAGKLYYGFDFSVGDLGAPYSGVDNEYFAHFKDDAFAFRARMDILEPSAGGDFSVGISSDSSTAEGVWATDLTYDTFYRAIVEYDQVAGVAKMWINAALETDTSVSGAVGSADAMTQFALRQSDSSENETITVDGLVVGTAFSDVVNPVPEPSSFALLGLAGLAAMLRRRN</sequence>
<dbReference type="AlphaFoldDB" id="A0AAT9FJ64"/>
<keyword evidence="1" id="KW-0732">Signal</keyword>
<reference evidence="3" key="1">
    <citation type="submission" date="2024-07" db="EMBL/GenBank/DDBJ databases">
        <title>Complete genome sequence of Verrucomicrobiaceae bacterium NT6N.</title>
        <authorList>
            <person name="Huang C."/>
            <person name="Takami H."/>
            <person name="Hamasaki K."/>
        </authorList>
    </citation>
    <scope>NUCLEOTIDE SEQUENCE</scope>
    <source>
        <strain evidence="3">NT6N</strain>
    </source>
</reference>
<feature type="domain" description="Ice-binding protein C-terminal" evidence="2">
    <location>
        <begin position="223"/>
        <end position="245"/>
    </location>
</feature>
<dbReference type="NCBIfam" id="TIGR02595">
    <property type="entry name" value="PEP_CTERM"/>
    <property type="match status" value="1"/>
</dbReference>
<name>A0AAT9FJ64_9BACT</name>
<feature type="signal peptide" evidence="1">
    <location>
        <begin position="1"/>
        <end position="20"/>
    </location>
</feature>
<evidence type="ECO:0000259" key="2">
    <source>
        <dbReference type="Pfam" id="PF07589"/>
    </source>
</evidence>
<gene>
    <name evidence="3" type="ORF">NT6N_10220</name>
</gene>
<accession>A0AAT9FJ64</accession>
<feature type="chain" id="PRO_5043916427" description="Ice-binding protein C-terminal domain-containing protein" evidence="1">
    <location>
        <begin position="21"/>
        <end position="246"/>
    </location>
</feature>
<proteinExistence type="predicted"/>
<organism evidence="3">
    <name type="scientific">Oceaniferula spumae</name>
    <dbReference type="NCBI Taxonomy" id="2979115"/>
    <lineage>
        <taxon>Bacteria</taxon>
        <taxon>Pseudomonadati</taxon>
        <taxon>Verrucomicrobiota</taxon>
        <taxon>Verrucomicrobiia</taxon>
        <taxon>Verrucomicrobiales</taxon>
        <taxon>Verrucomicrobiaceae</taxon>
        <taxon>Oceaniferula</taxon>
    </lineage>
</organism>
<dbReference type="Pfam" id="PF07589">
    <property type="entry name" value="PEP-CTERM"/>
    <property type="match status" value="1"/>
</dbReference>
<dbReference type="EMBL" id="AP026866">
    <property type="protein sequence ID" value="BDS05982.1"/>
    <property type="molecule type" value="Genomic_DNA"/>
</dbReference>
<dbReference type="KEGG" id="osu:NT6N_10220"/>
<protein>
    <recommendedName>
        <fullName evidence="2">Ice-binding protein C-terminal domain-containing protein</fullName>
    </recommendedName>
</protein>
<dbReference type="InterPro" id="IPR013424">
    <property type="entry name" value="Ice-binding_C"/>
</dbReference>